<feature type="region of interest" description="Disordered" evidence="1">
    <location>
        <begin position="145"/>
        <end position="181"/>
    </location>
</feature>
<feature type="domain" description="Pesticidal crystal protein Cry22Aa Ig-like" evidence="2">
    <location>
        <begin position="3"/>
        <end position="54"/>
    </location>
</feature>
<evidence type="ECO:0000313" key="3">
    <source>
        <dbReference type="EMBL" id="SCC29715.1"/>
    </source>
</evidence>
<dbReference type="InterPro" id="IPR050728">
    <property type="entry name" value="Zinc_Metalloprotease_M4"/>
</dbReference>
<dbReference type="Pfam" id="PF16403">
    <property type="entry name" value="Bact_surface_Ig-like"/>
    <property type="match status" value="2"/>
</dbReference>
<dbReference type="PANTHER" id="PTHR33794">
    <property type="entry name" value="BACILLOLYSIN"/>
    <property type="match status" value="1"/>
</dbReference>
<organism evidence="3 4">
    <name type="scientific">Bacillus wiedmannii</name>
    <dbReference type="NCBI Taxonomy" id="1890302"/>
    <lineage>
        <taxon>Bacteria</taxon>
        <taxon>Bacillati</taxon>
        <taxon>Bacillota</taxon>
        <taxon>Bacilli</taxon>
        <taxon>Bacillales</taxon>
        <taxon>Bacillaceae</taxon>
        <taxon>Bacillus</taxon>
        <taxon>Bacillus cereus group</taxon>
    </lineage>
</organism>
<dbReference type="PANTHER" id="PTHR33794:SF3">
    <property type="entry name" value="NEUTRAL PROTEASE B"/>
    <property type="match status" value="1"/>
</dbReference>
<sequence length="214" mass="23193">MSNVKAVDKEDGDLTNKVKHKGDVDTSKPGTYIVDYSVVDSQGGNATATQTVIVEGNGEILDLKPTLTVPTATTIHVGDSFDPLEKVLAIDKEDGDLTSKVKLNGEINTSKAGTYVLTYTVTDSVGNQVHAIQKVLVKDKDTSKAKGITNNSNNGNIPNSINSDKKESTYKELPNTGASTTNSATMVQVQYSLWLANLERYKNNSRDYFSHNNY</sequence>
<dbReference type="EMBL" id="FMBE01000013">
    <property type="protein sequence ID" value="SCC29715.1"/>
    <property type="molecule type" value="Genomic_DNA"/>
</dbReference>
<gene>
    <name evidence="3" type="ORF">BC05F1_02606</name>
</gene>
<feature type="region of interest" description="Disordered" evidence="1">
    <location>
        <begin position="1"/>
        <end position="22"/>
    </location>
</feature>
<reference evidence="4" key="1">
    <citation type="submission" date="2016-08" db="EMBL/GenBank/DDBJ databases">
        <authorList>
            <person name="Loux V."/>
            <person name="Rue O."/>
        </authorList>
    </citation>
    <scope>NUCLEOTIDE SEQUENCE [LARGE SCALE GENOMIC DNA]</scope>
    <source>
        <strain evidence="4">INRA Bc05-F1</strain>
    </source>
</reference>
<feature type="domain" description="Pesticidal crystal protein Cry22Aa Ig-like" evidence="2">
    <location>
        <begin position="67"/>
        <end position="137"/>
    </location>
</feature>
<accession>A0A1C4DEA7</accession>
<dbReference type="InterPro" id="IPR013783">
    <property type="entry name" value="Ig-like_fold"/>
</dbReference>
<feature type="compositionally biased region" description="Low complexity" evidence="1">
    <location>
        <begin position="148"/>
        <end position="162"/>
    </location>
</feature>
<dbReference type="Gene3D" id="2.60.40.10">
    <property type="entry name" value="Immunoglobulins"/>
    <property type="match status" value="2"/>
</dbReference>
<evidence type="ECO:0000313" key="4">
    <source>
        <dbReference type="Proteomes" id="UP000196052"/>
    </source>
</evidence>
<proteinExistence type="predicted"/>
<evidence type="ECO:0000259" key="2">
    <source>
        <dbReference type="Pfam" id="PF16403"/>
    </source>
</evidence>
<protein>
    <recommendedName>
        <fullName evidence="2">Pesticidal crystal protein Cry22Aa Ig-like domain-containing protein</fullName>
    </recommendedName>
</protein>
<dbReference type="InterPro" id="IPR032179">
    <property type="entry name" value="Cry22Aa_Ig-like"/>
</dbReference>
<name>A0A1C4DEA7_9BACI</name>
<dbReference type="AlphaFoldDB" id="A0A1C4DEA7"/>
<evidence type="ECO:0000256" key="1">
    <source>
        <dbReference type="SAM" id="MobiDB-lite"/>
    </source>
</evidence>
<dbReference type="Proteomes" id="UP000196052">
    <property type="component" value="Unassembled WGS sequence"/>
</dbReference>